<comment type="caution">
    <text evidence="4">The sequence shown here is derived from an EMBL/GenBank/DDBJ whole genome shotgun (WGS) entry which is preliminary data.</text>
</comment>
<proteinExistence type="predicted"/>
<evidence type="ECO:0000313" key="4">
    <source>
        <dbReference type="EMBL" id="CNI77413.1"/>
    </source>
</evidence>
<protein>
    <submittedName>
        <fullName evidence="4">Arginine transporter ATP-binding subunit</fullName>
    </submittedName>
</protein>
<dbReference type="InterPro" id="IPR034139">
    <property type="entry name" value="TOPRIM_OLD"/>
</dbReference>
<dbReference type="GO" id="GO:0005524">
    <property type="term" value="F:ATP binding"/>
    <property type="evidence" value="ECO:0007669"/>
    <property type="project" value="UniProtKB-KW"/>
</dbReference>
<dbReference type="Gene3D" id="3.40.50.300">
    <property type="entry name" value="P-loop containing nucleotide triphosphate hydrolases"/>
    <property type="match status" value="1"/>
</dbReference>
<evidence type="ECO:0000256" key="1">
    <source>
        <dbReference type="SAM" id="Coils"/>
    </source>
</evidence>
<keyword evidence="1" id="KW-0175">Coiled coil</keyword>
<evidence type="ECO:0000259" key="2">
    <source>
        <dbReference type="Pfam" id="PF13175"/>
    </source>
</evidence>
<dbReference type="PANTHER" id="PTHR43581">
    <property type="entry name" value="ATP/GTP PHOSPHATASE"/>
    <property type="match status" value="1"/>
</dbReference>
<accession>A0AA36LQM4</accession>
<dbReference type="InterPro" id="IPR051396">
    <property type="entry name" value="Bact_Antivir_Def_Nuclease"/>
</dbReference>
<dbReference type="CDD" id="cd01026">
    <property type="entry name" value="TOPRIM_OLD"/>
    <property type="match status" value="1"/>
</dbReference>
<dbReference type="Pfam" id="PF13175">
    <property type="entry name" value="AAA_15"/>
    <property type="match status" value="2"/>
</dbReference>
<dbReference type="Proteomes" id="UP000040841">
    <property type="component" value="Unassembled WGS sequence"/>
</dbReference>
<keyword evidence="4" id="KW-0547">Nucleotide-binding</keyword>
<sequence>MAKAPKIELVSLVTENDNVSRPRLHKLIIKNFRSIGSNPVDIELDDIVVLVGPNNAGKSSILRAYETVMMQGSKEGRLSIHDFPNGIVDANNLPEIELQTIVYNKAPGDKWIKVTDKGELLIRELWKWDSPNKDPVRQGFNVDNDSWDDQVPWGAPNVANSRRPRPHRIDAFASPDEQTKDITKLITDLLKTKLASFKSDPHQEKSDYEVILENIKKLQTNAVSSTEKEIQQIEDNISFYLSKLFPNHKVKFDAKPETDLDKAYTPFKTNADLLMGPTDGYFSTIENQGSGARRTILWATLKYLSESADEEGARPHVLLLDEPEICLHPSAIREARQVLYDLPKSGNWQVMITSHSPIFIDLSKNNTTIIRVYRGDDSKVQSTTLYRPSRAKLDDEDRKNMKLLNICDPYMHEFFFGGRQVVVEGDTEYTAFSYLKEIYPDEYRDLHVIRARGKGIIPSVAKVLIQFSKSFSILHDTDTPITSARKGNPAWGMNNTIAKVLELEGAKDNINLVACKTCFETALFGYEVKSDKPYNTLVELRTNPATLGKVKELLDYLLDIKKPIPANCINWRDIAELA</sequence>
<keyword evidence="4" id="KW-0067">ATP-binding</keyword>
<dbReference type="PANTHER" id="PTHR43581:SF2">
    <property type="entry name" value="EXCINUCLEASE ATPASE SUBUNIT"/>
    <property type="match status" value="1"/>
</dbReference>
<dbReference type="SUPFAM" id="SSF52540">
    <property type="entry name" value="P-loop containing nucleoside triphosphate hydrolases"/>
    <property type="match status" value="1"/>
</dbReference>
<gene>
    <name evidence="4" type="ORF">ERS008502_04235</name>
</gene>
<name>A0AA36LQM4_YERMO</name>
<dbReference type="Pfam" id="PF20469">
    <property type="entry name" value="OLD-like_TOPRIM"/>
    <property type="match status" value="1"/>
</dbReference>
<feature type="domain" description="Endonuclease GajA/Old nuclease/RecF-like AAA" evidence="2">
    <location>
        <begin position="24"/>
        <end position="72"/>
    </location>
</feature>
<evidence type="ECO:0000259" key="3">
    <source>
        <dbReference type="Pfam" id="PF20469"/>
    </source>
</evidence>
<feature type="coiled-coil region" evidence="1">
    <location>
        <begin position="216"/>
        <end position="243"/>
    </location>
</feature>
<organism evidence="4 5">
    <name type="scientific">Yersinia mollaretii</name>
    <dbReference type="NCBI Taxonomy" id="33060"/>
    <lineage>
        <taxon>Bacteria</taxon>
        <taxon>Pseudomonadati</taxon>
        <taxon>Pseudomonadota</taxon>
        <taxon>Gammaproteobacteria</taxon>
        <taxon>Enterobacterales</taxon>
        <taxon>Yersiniaceae</taxon>
        <taxon>Yersinia</taxon>
    </lineage>
</organism>
<reference evidence="4 5" key="1">
    <citation type="submission" date="2015-03" db="EMBL/GenBank/DDBJ databases">
        <authorList>
            <consortium name="Pathogen Informatics"/>
            <person name="Murphy D."/>
        </authorList>
    </citation>
    <scope>NUCLEOTIDE SEQUENCE [LARGE SCALE GENOMIC DNA]</scope>
    <source>
        <strain evidence="4 5">FE82747</strain>
    </source>
</reference>
<evidence type="ECO:0000313" key="5">
    <source>
        <dbReference type="Proteomes" id="UP000040841"/>
    </source>
</evidence>
<dbReference type="RefSeq" id="WP_049679409.1">
    <property type="nucleotide sequence ID" value="NZ_CABMMJ010000023.1"/>
</dbReference>
<dbReference type="AlphaFoldDB" id="A0AA36LQM4"/>
<feature type="domain" description="OLD protein-like TOPRIM" evidence="3">
    <location>
        <begin position="415"/>
        <end position="478"/>
    </location>
</feature>
<dbReference type="EMBL" id="CQBM01000023">
    <property type="protein sequence ID" value="CNI77413.1"/>
    <property type="molecule type" value="Genomic_DNA"/>
</dbReference>
<dbReference type="InterPro" id="IPR041685">
    <property type="entry name" value="AAA_GajA/Old/RecF-like"/>
</dbReference>
<feature type="domain" description="Endonuclease GajA/Old nuclease/RecF-like AAA" evidence="2">
    <location>
        <begin position="193"/>
        <end position="360"/>
    </location>
</feature>
<dbReference type="InterPro" id="IPR027417">
    <property type="entry name" value="P-loop_NTPase"/>
</dbReference>